<dbReference type="RefSeq" id="WP_344129361.1">
    <property type="nucleotide sequence ID" value="NZ_BAAARA010000005.1"/>
</dbReference>
<evidence type="ECO:0000313" key="3">
    <source>
        <dbReference type="Proteomes" id="UP001501218"/>
    </source>
</evidence>
<dbReference type="Pfam" id="PF22636">
    <property type="entry name" value="FlK"/>
    <property type="match status" value="1"/>
</dbReference>
<dbReference type="Proteomes" id="UP001501218">
    <property type="component" value="Unassembled WGS sequence"/>
</dbReference>
<organism evidence="2 3">
    <name type="scientific">Saccharopolyspora halophila</name>
    <dbReference type="NCBI Taxonomy" id="405551"/>
    <lineage>
        <taxon>Bacteria</taxon>
        <taxon>Bacillati</taxon>
        <taxon>Actinomycetota</taxon>
        <taxon>Actinomycetes</taxon>
        <taxon>Pseudonocardiales</taxon>
        <taxon>Pseudonocardiaceae</taxon>
        <taxon>Saccharopolyspora</taxon>
    </lineage>
</organism>
<name>A0ABN3G4I6_9PSEU</name>
<dbReference type="EMBL" id="BAAARA010000005">
    <property type="protein sequence ID" value="GAA2343975.1"/>
    <property type="molecule type" value="Genomic_DNA"/>
</dbReference>
<sequence>MWATASLIAMLEDATWEVVAPNVPEGFAMLGRGGTYEHTAPTLPGQQVRIEVERGQHPVSGRPTWTARAVNVDTGEQAGVLRHEVAVVDRDRFYRRLGR</sequence>
<proteinExistence type="predicted"/>
<evidence type="ECO:0000259" key="1">
    <source>
        <dbReference type="Pfam" id="PF22636"/>
    </source>
</evidence>
<dbReference type="InterPro" id="IPR029069">
    <property type="entry name" value="HotDog_dom_sf"/>
</dbReference>
<dbReference type="SUPFAM" id="SSF54637">
    <property type="entry name" value="Thioesterase/thiol ester dehydrase-isomerase"/>
    <property type="match status" value="1"/>
</dbReference>
<dbReference type="InterPro" id="IPR054485">
    <property type="entry name" value="FlK-like_dom"/>
</dbReference>
<comment type="caution">
    <text evidence="2">The sequence shown here is derived from an EMBL/GenBank/DDBJ whole genome shotgun (WGS) entry which is preliminary data.</text>
</comment>
<gene>
    <name evidence="2" type="ORF">GCM10009854_20910</name>
</gene>
<protein>
    <recommendedName>
        <fullName evidence="1">Fluoroacetyl-CoA-specific thioesterase-like domain-containing protein</fullName>
    </recommendedName>
</protein>
<accession>A0ABN3G4I6</accession>
<dbReference type="Gene3D" id="3.10.129.10">
    <property type="entry name" value="Hotdog Thioesterase"/>
    <property type="match status" value="1"/>
</dbReference>
<evidence type="ECO:0000313" key="2">
    <source>
        <dbReference type="EMBL" id="GAA2343975.1"/>
    </source>
</evidence>
<feature type="domain" description="Fluoroacetyl-CoA-specific thioesterase-like" evidence="1">
    <location>
        <begin position="2"/>
        <end position="90"/>
    </location>
</feature>
<keyword evidence="3" id="KW-1185">Reference proteome</keyword>
<reference evidence="2 3" key="1">
    <citation type="journal article" date="2019" name="Int. J. Syst. Evol. Microbiol.">
        <title>The Global Catalogue of Microorganisms (GCM) 10K type strain sequencing project: providing services to taxonomists for standard genome sequencing and annotation.</title>
        <authorList>
            <consortium name="The Broad Institute Genomics Platform"/>
            <consortium name="The Broad Institute Genome Sequencing Center for Infectious Disease"/>
            <person name="Wu L."/>
            <person name="Ma J."/>
        </authorList>
    </citation>
    <scope>NUCLEOTIDE SEQUENCE [LARGE SCALE GENOMIC DNA]</scope>
    <source>
        <strain evidence="2 3">JCM 16221</strain>
    </source>
</reference>